<gene>
    <name evidence="1" type="ORF">H4683_003798</name>
</gene>
<dbReference type="Gene3D" id="2.20.130.10">
    <property type="entry name" value="CAC2371-like domains"/>
    <property type="match status" value="1"/>
</dbReference>
<comment type="caution">
    <text evidence="1">The sequence shown here is derived from an EMBL/GenBank/DDBJ whole genome shotgun (WGS) entry which is preliminary data.</text>
</comment>
<organism evidence="1 2">
    <name type="scientific">Sporosarcina limicola</name>
    <dbReference type="NCBI Taxonomy" id="34101"/>
    <lineage>
        <taxon>Bacteria</taxon>
        <taxon>Bacillati</taxon>
        <taxon>Bacillota</taxon>
        <taxon>Bacilli</taxon>
        <taxon>Bacillales</taxon>
        <taxon>Caryophanaceae</taxon>
        <taxon>Sporosarcina</taxon>
    </lineage>
</organism>
<sequence>MFISFNNLSVLVFLYPKSVKLKHSPNERKSQQHLVEDGLFIFDTRNPLLHELAAVDEYEQNYIDKDGNDIVEFHRDEYDSMTQILYCHTDRQIYQRETLIAKEQDGISLRYSFPLEMEKMLKDNGLIFYKYMVIGIKMS</sequence>
<accession>A0A927MP33</accession>
<reference evidence="1" key="1">
    <citation type="submission" date="2020-10" db="EMBL/GenBank/DDBJ databases">
        <title>Genomic Encyclopedia of Type Strains, Phase IV (KMG-IV): sequencing the most valuable type-strain genomes for metagenomic binning, comparative biology and taxonomic classification.</title>
        <authorList>
            <person name="Goeker M."/>
        </authorList>
    </citation>
    <scope>NUCLEOTIDE SEQUENCE</scope>
    <source>
        <strain evidence="1">DSM 13886</strain>
    </source>
</reference>
<dbReference type="InterPro" id="IPR029063">
    <property type="entry name" value="SAM-dependent_MTases_sf"/>
</dbReference>
<dbReference type="Proteomes" id="UP000658225">
    <property type="component" value="Unassembled WGS sequence"/>
</dbReference>
<proteinExistence type="predicted"/>
<dbReference type="AlphaFoldDB" id="A0A927MP33"/>
<dbReference type="EMBL" id="JADBEL010000033">
    <property type="protein sequence ID" value="MBE1556672.1"/>
    <property type="molecule type" value="Genomic_DNA"/>
</dbReference>
<protein>
    <submittedName>
        <fullName evidence="1">Uncharacterized protein</fullName>
    </submittedName>
</protein>
<keyword evidence="2" id="KW-1185">Reference proteome</keyword>
<evidence type="ECO:0000313" key="1">
    <source>
        <dbReference type="EMBL" id="MBE1556672.1"/>
    </source>
</evidence>
<dbReference type="Gene3D" id="3.40.50.150">
    <property type="entry name" value="Vaccinia Virus protein VP39"/>
    <property type="match status" value="1"/>
</dbReference>
<name>A0A927MP33_9BACL</name>
<evidence type="ECO:0000313" key="2">
    <source>
        <dbReference type="Proteomes" id="UP000658225"/>
    </source>
</evidence>